<dbReference type="Proteomes" id="UP000595662">
    <property type="component" value="Chromosome 6"/>
</dbReference>
<evidence type="ECO:0000313" key="1">
    <source>
        <dbReference type="EMBL" id="QQK47980.1"/>
    </source>
</evidence>
<organism evidence="1 2">
    <name type="scientific">Penicillium digitatum</name>
    <name type="common">Green mold</name>
    <dbReference type="NCBI Taxonomy" id="36651"/>
    <lineage>
        <taxon>Eukaryota</taxon>
        <taxon>Fungi</taxon>
        <taxon>Dikarya</taxon>
        <taxon>Ascomycota</taxon>
        <taxon>Pezizomycotina</taxon>
        <taxon>Eurotiomycetes</taxon>
        <taxon>Eurotiomycetidae</taxon>
        <taxon>Eurotiales</taxon>
        <taxon>Aspergillaceae</taxon>
        <taxon>Penicillium</taxon>
    </lineage>
</organism>
<dbReference type="AlphaFoldDB" id="A0A7T6XVD9"/>
<gene>
    <name evidence="1" type="ORF">Pdw03_5615</name>
</gene>
<sequence length="160" mass="18367">MIRYFSMFVAKFSLRQMMLQMRGRHELGFWTAIVVLKPGRKHQPSTTSYSGSLALRKFKVSDYLHKNNFSFNYSLFHVLHILSVFTMPDKREAGKPKIEEAIVGVKADVKSLQQISSSGRAAQRKREANHAQKGFRALDEAFERHLEQGDKGEPRDKPGQ</sequence>
<proteinExistence type="predicted"/>
<evidence type="ECO:0000313" key="2">
    <source>
        <dbReference type="Proteomes" id="UP000595662"/>
    </source>
</evidence>
<dbReference type="EMBL" id="CP060779">
    <property type="protein sequence ID" value="QQK47980.1"/>
    <property type="molecule type" value="Genomic_DNA"/>
</dbReference>
<dbReference type="GeneID" id="90952759"/>
<accession>A0A7T6XVD9</accession>
<name>A0A7T6XVD9_PENDI</name>
<reference evidence="1 2" key="1">
    <citation type="submission" date="2020-08" db="EMBL/GenBank/DDBJ databases">
        <title>The completed genome sequence of the pathogenic ascomycete fungus Penicillium digitatum.</title>
        <authorList>
            <person name="Wang M."/>
        </authorList>
    </citation>
    <scope>NUCLEOTIDE SEQUENCE [LARGE SCALE GENOMIC DNA]</scope>
    <source>
        <strain evidence="1 2">PdW03</strain>
    </source>
</reference>
<protein>
    <submittedName>
        <fullName evidence="1">Uncharacterized protein</fullName>
    </submittedName>
</protein>
<dbReference type="RefSeq" id="XP_065958048.1">
    <property type="nucleotide sequence ID" value="XM_066101108.1"/>
</dbReference>